<evidence type="ECO:0000313" key="3">
    <source>
        <dbReference type="Proteomes" id="UP001516023"/>
    </source>
</evidence>
<dbReference type="Proteomes" id="UP001516023">
    <property type="component" value="Unassembled WGS sequence"/>
</dbReference>
<accession>A0ABD3P8L2</accession>
<comment type="caution">
    <text evidence="2">The sequence shown here is derived from an EMBL/GenBank/DDBJ whole genome shotgun (WGS) entry which is preliminary data.</text>
</comment>
<feature type="region of interest" description="Disordered" evidence="1">
    <location>
        <begin position="147"/>
        <end position="169"/>
    </location>
</feature>
<proteinExistence type="predicted"/>
<organism evidence="2 3">
    <name type="scientific">Cyclotella cryptica</name>
    <dbReference type="NCBI Taxonomy" id="29204"/>
    <lineage>
        <taxon>Eukaryota</taxon>
        <taxon>Sar</taxon>
        <taxon>Stramenopiles</taxon>
        <taxon>Ochrophyta</taxon>
        <taxon>Bacillariophyta</taxon>
        <taxon>Coscinodiscophyceae</taxon>
        <taxon>Thalassiosirophycidae</taxon>
        <taxon>Stephanodiscales</taxon>
        <taxon>Stephanodiscaceae</taxon>
        <taxon>Cyclotella</taxon>
    </lineage>
</organism>
<name>A0ABD3P8L2_9STRA</name>
<dbReference type="EMBL" id="JABMIG020000246">
    <property type="protein sequence ID" value="KAL3784034.1"/>
    <property type="molecule type" value="Genomic_DNA"/>
</dbReference>
<evidence type="ECO:0008006" key="4">
    <source>
        <dbReference type="Google" id="ProtNLM"/>
    </source>
</evidence>
<evidence type="ECO:0000256" key="1">
    <source>
        <dbReference type="SAM" id="MobiDB-lite"/>
    </source>
</evidence>
<dbReference type="AlphaFoldDB" id="A0ABD3P8L2"/>
<reference evidence="2 3" key="1">
    <citation type="journal article" date="2020" name="G3 (Bethesda)">
        <title>Improved Reference Genome for Cyclotella cryptica CCMP332, a Model for Cell Wall Morphogenesis, Salinity Adaptation, and Lipid Production in Diatoms (Bacillariophyta).</title>
        <authorList>
            <person name="Roberts W.R."/>
            <person name="Downey K.M."/>
            <person name="Ruck E.C."/>
            <person name="Traller J.C."/>
            <person name="Alverson A.J."/>
        </authorList>
    </citation>
    <scope>NUCLEOTIDE SEQUENCE [LARGE SCALE GENOMIC DNA]</scope>
    <source>
        <strain evidence="2 3">CCMP332</strain>
    </source>
</reference>
<gene>
    <name evidence="2" type="ORF">HJC23_006320</name>
</gene>
<keyword evidence="3" id="KW-1185">Reference proteome</keyword>
<protein>
    <recommendedName>
        <fullName evidence="4">Kinesin motor domain-containing protein</fullName>
    </recommendedName>
</protein>
<sequence>MREDSVENITYLDNQDENINVLNFAHRASQKLSARFGGGNNATKLFERILKQNSCLMSRAHVHTSSVASTLVSPRASPMMTVSSTFSTNGRSRQFNFGTPSSNPESNACFSRNNWEGEEDEVVKSRSSKCDSVDWDDEIMQFRANSFDSDDSGASCSPPIKQSDTTQQNFTNYSPPFLIESLRMLPTIIEVATANSEDSTVYVLSHEGTESVSRQESIDLEESFFEKDSKEESVEVLAVDISALGGKKVGLLLMHAGVQDSSLLHTEVCSREFK</sequence>
<evidence type="ECO:0000313" key="2">
    <source>
        <dbReference type="EMBL" id="KAL3784034.1"/>
    </source>
</evidence>